<feature type="region of interest" description="Disordered" evidence="1">
    <location>
        <begin position="16"/>
        <end position="57"/>
    </location>
</feature>
<name>A0A0C2SPL1_AMAMK</name>
<reference evidence="2 3" key="1">
    <citation type="submission" date="2014-04" db="EMBL/GenBank/DDBJ databases">
        <title>Evolutionary Origins and Diversification of the Mycorrhizal Mutualists.</title>
        <authorList>
            <consortium name="DOE Joint Genome Institute"/>
            <consortium name="Mycorrhizal Genomics Consortium"/>
            <person name="Kohler A."/>
            <person name="Kuo A."/>
            <person name="Nagy L.G."/>
            <person name="Floudas D."/>
            <person name="Copeland A."/>
            <person name="Barry K.W."/>
            <person name="Cichocki N."/>
            <person name="Veneault-Fourrey C."/>
            <person name="LaButti K."/>
            <person name="Lindquist E.A."/>
            <person name="Lipzen A."/>
            <person name="Lundell T."/>
            <person name="Morin E."/>
            <person name="Murat C."/>
            <person name="Riley R."/>
            <person name="Ohm R."/>
            <person name="Sun H."/>
            <person name="Tunlid A."/>
            <person name="Henrissat B."/>
            <person name="Grigoriev I.V."/>
            <person name="Hibbett D.S."/>
            <person name="Martin F."/>
        </authorList>
    </citation>
    <scope>NUCLEOTIDE SEQUENCE [LARGE SCALE GENOMIC DNA]</scope>
    <source>
        <strain evidence="2 3">Koide BX008</strain>
    </source>
</reference>
<feature type="non-terminal residue" evidence="2">
    <location>
        <position position="57"/>
    </location>
</feature>
<keyword evidence="3" id="KW-1185">Reference proteome</keyword>
<dbReference type="AlphaFoldDB" id="A0A0C2SPL1"/>
<evidence type="ECO:0000313" key="3">
    <source>
        <dbReference type="Proteomes" id="UP000054549"/>
    </source>
</evidence>
<evidence type="ECO:0000313" key="2">
    <source>
        <dbReference type="EMBL" id="KIL55934.1"/>
    </source>
</evidence>
<sequence length="57" mass="6104">MKPLYPYIVCLRVSPSSKRADSHSFPPTSLNGPLNHICHTTDDGISSDGEDTSSAIS</sequence>
<evidence type="ECO:0000256" key="1">
    <source>
        <dbReference type="SAM" id="MobiDB-lite"/>
    </source>
</evidence>
<dbReference type="EMBL" id="KN818459">
    <property type="protein sequence ID" value="KIL55934.1"/>
    <property type="molecule type" value="Genomic_DNA"/>
</dbReference>
<organism evidence="2 3">
    <name type="scientific">Amanita muscaria (strain Koide BX008)</name>
    <dbReference type="NCBI Taxonomy" id="946122"/>
    <lineage>
        <taxon>Eukaryota</taxon>
        <taxon>Fungi</taxon>
        <taxon>Dikarya</taxon>
        <taxon>Basidiomycota</taxon>
        <taxon>Agaricomycotina</taxon>
        <taxon>Agaricomycetes</taxon>
        <taxon>Agaricomycetidae</taxon>
        <taxon>Agaricales</taxon>
        <taxon>Pluteineae</taxon>
        <taxon>Amanitaceae</taxon>
        <taxon>Amanita</taxon>
    </lineage>
</organism>
<protein>
    <submittedName>
        <fullName evidence="2">Uncharacterized protein</fullName>
    </submittedName>
</protein>
<dbReference type="Proteomes" id="UP000054549">
    <property type="component" value="Unassembled WGS sequence"/>
</dbReference>
<gene>
    <name evidence="2" type="ORF">M378DRAFT_173139</name>
</gene>
<dbReference type="HOGENOM" id="CLU_3001852_0_0_1"/>
<dbReference type="InParanoid" id="A0A0C2SPL1"/>
<accession>A0A0C2SPL1</accession>
<proteinExistence type="predicted"/>